<feature type="region of interest" description="Disordered" evidence="5">
    <location>
        <begin position="1"/>
        <end position="62"/>
    </location>
</feature>
<dbReference type="Gene3D" id="1.20.1720.10">
    <property type="entry name" value="Multidrug resistance protein D"/>
    <property type="match status" value="1"/>
</dbReference>
<dbReference type="PANTHER" id="PTHR23501:SF102">
    <property type="entry name" value="DRUG TRANSPORTER, PUTATIVE (AFU_ORTHOLOGUE AFUA_3G08530)-RELATED"/>
    <property type="match status" value="1"/>
</dbReference>
<feature type="transmembrane region" description="Helical" evidence="6">
    <location>
        <begin position="267"/>
        <end position="289"/>
    </location>
</feature>
<evidence type="ECO:0000256" key="2">
    <source>
        <dbReference type="ARBA" id="ARBA00022692"/>
    </source>
</evidence>
<dbReference type="PROSITE" id="PS50850">
    <property type="entry name" value="MFS"/>
    <property type="match status" value="1"/>
</dbReference>
<dbReference type="OMA" id="WGRARTI"/>
<protein>
    <recommendedName>
        <fullName evidence="7">Major facilitator superfamily (MFS) profile domain-containing protein</fullName>
    </recommendedName>
</protein>
<keyword evidence="2 6" id="KW-0812">Transmembrane</keyword>
<feature type="transmembrane region" description="Helical" evidence="6">
    <location>
        <begin position="233"/>
        <end position="255"/>
    </location>
</feature>
<feature type="transmembrane region" description="Helical" evidence="6">
    <location>
        <begin position="78"/>
        <end position="103"/>
    </location>
</feature>
<evidence type="ECO:0000313" key="9">
    <source>
        <dbReference type="Proteomes" id="UP000053890"/>
    </source>
</evidence>
<comment type="subcellular location">
    <subcellularLocation>
        <location evidence="1">Membrane</location>
        <topology evidence="1">Multi-pass membrane protein</topology>
    </subcellularLocation>
</comment>
<keyword evidence="4 6" id="KW-0472">Membrane</keyword>
<accession>A0A194S8J2</accession>
<dbReference type="GO" id="GO:0005886">
    <property type="term" value="C:plasma membrane"/>
    <property type="evidence" value="ECO:0007669"/>
    <property type="project" value="TreeGrafter"/>
</dbReference>
<dbReference type="InterPro" id="IPR036259">
    <property type="entry name" value="MFS_trans_sf"/>
</dbReference>
<feature type="transmembrane region" description="Helical" evidence="6">
    <location>
        <begin position="176"/>
        <end position="193"/>
    </location>
</feature>
<keyword evidence="9" id="KW-1185">Reference proteome</keyword>
<proteinExistence type="predicted"/>
<dbReference type="InterPro" id="IPR011701">
    <property type="entry name" value="MFS"/>
</dbReference>
<gene>
    <name evidence="8" type="ORF">RHOBADRAFT_52006</name>
</gene>
<dbReference type="RefSeq" id="XP_018273092.1">
    <property type="nucleotide sequence ID" value="XM_018416124.1"/>
</dbReference>
<dbReference type="SUPFAM" id="SSF103473">
    <property type="entry name" value="MFS general substrate transporter"/>
    <property type="match status" value="1"/>
</dbReference>
<feature type="compositionally biased region" description="Basic and acidic residues" evidence="5">
    <location>
        <begin position="27"/>
        <end position="37"/>
    </location>
</feature>
<dbReference type="CDD" id="cd17502">
    <property type="entry name" value="MFS_Azr1_MDR_like"/>
    <property type="match status" value="1"/>
</dbReference>
<organism evidence="8 9">
    <name type="scientific">Rhodotorula graminis (strain WP1)</name>
    <dbReference type="NCBI Taxonomy" id="578459"/>
    <lineage>
        <taxon>Eukaryota</taxon>
        <taxon>Fungi</taxon>
        <taxon>Dikarya</taxon>
        <taxon>Basidiomycota</taxon>
        <taxon>Pucciniomycotina</taxon>
        <taxon>Microbotryomycetes</taxon>
        <taxon>Sporidiobolales</taxon>
        <taxon>Sporidiobolaceae</taxon>
        <taxon>Rhodotorula</taxon>
    </lineage>
</organism>
<feature type="domain" description="Major facilitator superfamily (MFS) profile" evidence="7">
    <location>
        <begin position="81"/>
        <end position="571"/>
    </location>
</feature>
<dbReference type="GeneID" id="28976572"/>
<dbReference type="InterPro" id="IPR001958">
    <property type="entry name" value="Tet-R_TetA/multi-R_MdtG-like"/>
</dbReference>
<dbReference type="PRINTS" id="PR01035">
    <property type="entry name" value="TCRTETA"/>
</dbReference>
<feature type="compositionally biased region" description="Basic and acidic residues" evidence="5">
    <location>
        <begin position="579"/>
        <end position="624"/>
    </location>
</feature>
<feature type="transmembrane region" description="Helical" evidence="6">
    <location>
        <begin position="341"/>
        <end position="361"/>
    </location>
</feature>
<evidence type="ECO:0000256" key="3">
    <source>
        <dbReference type="ARBA" id="ARBA00022989"/>
    </source>
</evidence>
<feature type="transmembrane region" description="Helical" evidence="6">
    <location>
        <begin position="547"/>
        <end position="567"/>
    </location>
</feature>
<feature type="transmembrane region" description="Helical" evidence="6">
    <location>
        <begin position="301"/>
        <end position="320"/>
    </location>
</feature>
<dbReference type="OrthoDB" id="10021397at2759"/>
<dbReference type="InterPro" id="IPR020846">
    <property type="entry name" value="MFS_dom"/>
</dbReference>
<feature type="transmembrane region" description="Helical" evidence="6">
    <location>
        <begin position="115"/>
        <end position="135"/>
    </location>
</feature>
<feature type="transmembrane region" description="Helical" evidence="6">
    <location>
        <begin position="205"/>
        <end position="227"/>
    </location>
</feature>
<keyword evidence="3 6" id="KW-1133">Transmembrane helix</keyword>
<evidence type="ECO:0000256" key="1">
    <source>
        <dbReference type="ARBA" id="ARBA00004141"/>
    </source>
</evidence>
<feature type="transmembrane region" description="Helical" evidence="6">
    <location>
        <begin position="373"/>
        <end position="398"/>
    </location>
</feature>
<dbReference type="EMBL" id="KQ474075">
    <property type="protein sequence ID" value="KPV77043.1"/>
    <property type="molecule type" value="Genomic_DNA"/>
</dbReference>
<evidence type="ECO:0000259" key="7">
    <source>
        <dbReference type="PROSITE" id="PS50850"/>
    </source>
</evidence>
<reference evidence="8 9" key="1">
    <citation type="journal article" date="2015" name="Front. Microbiol.">
        <title>Genome sequence of the plant growth promoting endophytic yeast Rhodotorula graminis WP1.</title>
        <authorList>
            <person name="Firrincieli A."/>
            <person name="Otillar R."/>
            <person name="Salamov A."/>
            <person name="Schmutz J."/>
            <person name="Khan Z."/>
            <person name="Redman R.S."/>
            <person name="Fleck N.D."/>
            <person name="Lindquist E."/>
            <person name="Grigoriev I.V."/>
            <person name="Doty S.L."/>
        </authorList>
    </citation>
    <scope>NUCLEOTIDE SEQUENCE [LARGE SCALE GENOMIC DNA]</scope>
    <source>
        <strain evidence="8 9">WP1</strain>
    </source>
</reference>
<evidence type="ECO:0000256" key="5">
    <source>
        <dbReference type="SAM" id="MobiDB-lite"/>
    </source>
</evidence>
<feature type="transmembrane region" description="Helical" evidence="6">
    <location>
        <begin position="434"/>
        <end position="453"/>
    </location>
</feature>
<dbReference type="PANTHER" id="PTHR23501">
    <property type="entry name" value="MAJOR FACILITATOR SUPERFAMILY"/>
    <property type="match status" value="1"/>
</dbReference>
<dbReference type="AlphaFoldDB" id="A0A194S8J2"/>
<feature type="transmembrane region" description="Helical" evidence="6">
    <location>
        <begin position="405"/>
        <end position="422"/>
    </location>
</feature>
<dbReference type="GO" id="GO:0022857">
    <property type="term" value="F:transmembrane transporter activity"/>
    <property type="evidence" value="ECO:0007669"/>
    <property type="project" value="InterPro"/>
</dbReference>
<name>A0A194S8J2_RHOGW</name>
<dbReference type="Proteomes" id="UP000053890">
    <property type="component" value="Unassembled WGS sequence"/>
</dbReference>
<sequence length="624" mass="66261">MAPQRPKPTDAAVLPDAALAPPPRSPRQLDDIEHAVGDDGAPVDAVDSRKTVSSDTVVEEDARPAPVVDEHVIPENNLLIVMFSLALTTFLAALDSTAVATALSTLQRELDGTAASLSWVTGAYLLMITACAPIYGKLSDYYGRKWVLYISIVIFMIGSGLCAAAQNILWLCICRGVQGVGGGGILQMVNIVVGDITPLETRGKYSGAIGSCWGIAAVLGPLVGGALSQYASWRWLFGINIPSGIVALALLFFYLKLNPHTPPTAAYLLSTFDFLGLGLLISGLAILLVGFTFGEQGWGRARTIACLVVGAVTLAAAIVVELKTTRSPIIPPRIFKLKTAAALLTGVFVQSFAFNGLAYYQPLWFQVTGSSPLMAGVLLIPFSVGTALFGVISGFLAARWRRTKELIIASYLFATLGYALLATLDESSNRASQMLYLLVAALGVGPLFQLPLLHLQAAMPVKDLATSTATLALLRSVGGTVGIAVAGAIYASKLRSGLEGIEGWAGYAARNGRGQSSAAGSVEGLTEIEPPELRQEVLHAYTRSLSYPWIIAAPLLFVGLVASVVGIKHYSMKRATVRAPEEVKGKKNKSRDDAAKEKRRKGDEVELEGDQKVDEESAYKSLEL</sequence>
<evidence type="ECO:0000256" key="4">
    <source>
        <dbReference type="ARBA" id="ARBA00023136"/>
    </source>
</evidence>
<feature type="region of interest" description="Disordered" evidence="5">
    <location>
        <begin position="578"/>
        <end position="624"/>
    </location>
</feature>
<feature type="compositionally biased region" description="Low complexity" evidence="5">
    <location>
        <begin position="9"/>
        <end position="19"/>
    </location>
</feature>
<feature type="transmembrane region" description="Helical" evidence="6">
    <location>
        <begin position="473"/>
        <end position="491"/>
    </location>
</feature>
<feature type="transmembrane region" description="Helical" evidence="6">
    <location>
        <begin position="147"/>
        <end position="170"/>
    </location>
</feature>
<dbReference type="Pfam" id="PF07690">
    <property type="entry name" value="MFS_1"/>
    <property type="match status" value="1"/>
</dbReference>
<evidence type="ECO:0000256" key="6">
    <source>
        <dbReference type="SAM" id="Phobius"/>
    </source>
</evidence>
<evidence type="ECO:0000313" key="8">
    <source>
        <dbReference type="EMBL" id="KPV77043.1"/>
    </source>
</evidence>
<dbReference type="Gene3D" id="1.20.1250.20">
    <property type="entry name" value="MFS general substrate transporter like domains"/>
    <property type="match status" value="1"/>
</dbReference>